<dbReference type="Pfam" id="PF00532">
    <property type="entry name" value="Peripla_BP_1"/>
    <property type="match status" value="1"/>
</dbReference>
<protein>
    <submittedName>
        <fullName evidence="2">Mal regulon transcriptional regulator MalI</fullName>
    </submittedName>
</protein>
<accession>A0AAW9EH50</accession>
<name>A0AAW9EH50_KLEAE</name>
<dbReference type="InterPro" id="IPR001761">
    <property type="entry name" value="Peripla_BP/Lac1_sug-bd_dom"/>
</dbReference>
<feature type="domain" description="Periplasmic binding protein/LacI sugar binding" evidence="1">
    <location>
        <begin position="2"/>
        <end position="67"/>
    </location>
</feature>
<dbReference type="Proteomes" id="UP001279012">
    <property type="component" value="Unassembled WGS sequence"/>
</dbReference>
<comment type="caution">
    <text evidence="2">The sequence shown here is derived from an EMBL/GenBank/DDBJ whole genome shotgun (WGS) entry which is preliminary data.</text>
</comment>
<evidence type="ECO:0000313" key="3">
    <source>
        <dbReference type="Proteomes" id="UP001279012"/>
    </source>
</evidence>
<dbReference type="Gene3D" id="3.40.50.2300">
    <property type="match status" value="1"/>
</dbReference>
<feature type="non-terminal residue" evidence="2">
    <location>
        <position position="1"/>
    </location>
</feature>
<gene>
    <name evidence="2" type="ORF">SJ059_32805</name>
</gene>
<organism evidence="2 3">
    <name type="scientific">Klebsiella aerogenes</name>
    <name type="common">Enterobacter aerogenes</name>
    <dbReference type="NCBI Taxonomy" id="548"/>
    <lineage>
        <taxon>Bacteria</taxon>
        <taxon>Pseudomonadati</taxon>
        <taxon>Pseudomonadota</taxon>
        <taxon>Gammaproteobacteria</taxon>
        <taxon>Enterobacterales</taxon>
        <taxon>Enterobacteriaceae</taxon>
        <taxon>Klebsiella/Raoultella group</taxon>
        <taxon>Klebsiella</taxon>
    </lineage>
</organism>
<proteinExistence type="predicted"/>
<evidence type="ECO:0000259" key="1">
    <source>
        <dbReference type="Pfam" id="PF00532"/>
    </source>
</evidence>
<evidence type="ECO:0000313" key="2">
    <source>
        <dbReference type="EMBL" id="MDX7019206.1"/>
    </source>
</evidence>
<sequence length="70" mass="7788">GVDRYFEQQISLAGFADVAENALDDIPIIWACTPAREMGYTLAERMLQRIGHDDGHSRNLTLSARLVVAK</sequence>
<dbReference type="EMBL" id="JAWZZT010001796">
    <property type="protein sequence ID" value="MDX7019206.1"/>
    <property type="molecule type" value="Genomic_DNA"/>
</dbReference>
<reference evidence="2" key="1">
    <citation type="submission" date="2023-11" db="EMBL/GenBank/DDBJ databases">
        <title>Detection of rare carbapenemases in Enterobacterales - comparison of two colorimetric and two CIM-based carbapenemase assays.</title>
        <authorList>
            <person name="Schaffarczyk L."/>
            <person name="Noster J."/>
            <person name="Stelzer Y."/>
            <person name="Sattler J."/>
            <person name="Gatermann S."/>
            <person name="Hamprecht A."/>
        </authorList>
    </citation>
    <scope>NUCLEOTIDE SEQUENCE</scope>
    <source>
        <strain evidence="2">CIM-Cont-037</strain>
    </source>
</reference>
<dbReference type="AlphaFoldDB" id="A0AAW9EH50"/>